<dbReference type="InterPro" id="IPR002557">
    <property type="entry name" value="Chitin-bd_dom"/>
</dbReference>
<evidence type="ECO:0000313" key="2">
    <source>
        <dbReference type="EMBL" id="KAK9711189.1"/>
    </source>
</evidence>
<proteinExistence type="predicted"/>
<protein>
    <recommendedName>
        <fullName evidence="1">Chitin-binding type-2 domain-containing protein</fullName>
    </recommendedName>
</protein>
<gene>
    <name evidence="2" type="ORF">QE152_g25589</name>
</gene>
<dbReference type="SUPFAM" id="SSF57625">
    <property type="entry name" value="Invertebrate chitin-binding proteins"/>
    <property type="match status" value="1"/>
</dbReference>
<dbReference type="InterPro" id="IPR036508">
    <property type="entry name" value="Chitin-bd_dom_sf"/>
</dbReference>
<name>A0AAW1K1E4_POPJA</name>
<dbReference type="Proteomes" id="UP001458880">
    <property type="component" value="Unassembled WGS sequence"/>
</dbReference>
<dbReference type="GO" id="GO:0005576">
    <property type="term" value="C:extracellular region"/>
    <property type="evidence" value="ECO:0007669"/>
    <property type="project" value="InterPro"/>
</dbReference>
<dbReference type="GO" id="GO:0008061">
    <property type="term" value="F:chitin binding"/>
    <property type="evidence" value="ECO:0007669"/>
    <property type="project" value="InterPro"/>
</dbReference>
<reference evidence="2 3" key="1">
    <citation type="journal article" date="2024" name="BMC Genomics">
        <title>De novo assembly and annotation of Popillia japonica's genome with initial clues to its potential as an invasive pest.</title>
        <authorList>
            <person name="Cucini C."/>
            <person name="Boschi S."/>
            <person name="Funari R."/>
            <person name="Cardaioli E."/>
            <person name="Iannotti N."/>
            <person name="Marturano G."/>
            <person name="Paoli F."/>
            <person name="Bruttini M."/>
            <person name="Carapelli A."/>
            <person name="Frati F."/>
            <person name="Nardi F."/>
        </authorList>
    </citation>
    <scope>NUCLEOTIDE SEQUENCE [LARGE SCALE GENOMIC DNA]</scope>
    <source>
        <strain evidence="2">DMR45628</strain>
    </source>
</reference>
<evidence type="ECO:0000259" key="1">
    <source>
        <dbReference type="PROSITE" id="PS50940"/>
    </source>
</evidence>
<evidence type="ECO:0000313" key="3">
    <source>
        <dbReference type="Proteomes" id="UP001458880"/>
    </source>
</evidence>
<dbReference type="PROSITE" id="PS50940">
    <property type="entry name" value="CHIT_BIND_II"/>
    <property type="match status" value="1"/>
</dbReference>
<keyword evidence="3" id="KW-1185">Reference proteome</keyword>
<comment type="caution">
    <text evidence="2">The sequence shown here is derived from an EMBL/GenBank/DDBJ whole genome shotgun (WGS) entry which is preliminary data.</text>
</comment>
<sequence>MREIFELQNFCQINPGFSIHPRNCKFLLCTSDGRLLLGVCNANTYCNPNSKSCQNTPNCGHIQQQNQFGSANQENWQANTQYQYFRLVNIGNETYTLDLDHNFCQNNPGVSIHPRNCSKFLLCTSDGRLLLGICNSNIPRNCSKFLLCTSDGRLLLGICNSNIYYDPNSISCQNTPNCTHIQQQNEFGSSNQENWQANTQYQYFRLISIGNETYALGLDQNFCQINRGFSMNLMLWA</sequence>
<feature type="domain" description="Chitin-binding type-2" evidence="1">
    <location>
        <begin position="120"/>
        <end position="180"/>
    </location>
</feature>
<dbReference type="EMBL" id="JASPKY010000283">
    <property type="protein sequence ID" value="KAK9711189.1"/>
    <property type="molecule type" value="Genomic_DNA"/>
</dbReference>
<dbReference type="AlphaFoldDB" id="A0AAW1K1E4"/>
<dbReference type="Pfam" id="PF01607">
    <property type="entry name" value="CBM_14"/>
    <property type="match status" value="1"/>
</dbReference>
<accession>A0AAW1K1E4</accession>
<organism evidence="2 3">
    <name type="scientific">Popillia japonica</name>
    <name type="common">Japanese beetle</name>
    <dbReference type="NCBI Taxonomy" id="7064"/>
    <lineage>
        <taxon>Eukaryota</taxon>
        <taxon>Metazoa</taxon>
        <taxon>Ecdysozoa</taxon>
        <taxon>Arthropoda</taxon>
        <taxon>Hexapoda</taxon>
        <taxon>Insecta</taxon>
        <taxon>Pterygota</taxon>
        <taxon>Neoptera</taxon>
        <taxon>Endopterygota</taxon>
        <taxon>Coleoptera</taxon>
        <taxon>Polyphaga</taxon>
        <taxon>Scarabaeiformia</taxon>
        <taxon>Scarabaeidae</taxon>
        <taxon>Rutelinae</taxon>
        <taxon>Popillia</taxon>
    </lineage>
</organism>